<evidence type="ECO:0000256" key="1">
    <source>
        <dbReference type="SAM" id="MobiDB-lite"/>
    </source>
</evidence>
<dbReference type="Proteomes" id="UP000569914">
    <property type="component" value="Unassembled WGS sequence"/>
</dbReference>
<evidence type="ECO:0000313" key="4">
    <source>
        <dbReference type="Proteomes" id="UP000569914"/>
    </source>
</evidence>
<feature type="region of interest" description="Disordered" evidence="1">
    <location>
        <begin position="90"/>
        <end position="110"/>
    </location>
</feature>
<feature type="domain" description="YdhG-like" evidence="2">
    <location>
        <begin position="31"/>
        <end position="102"/>
    </location>
</feature>
<accession>A0A7Y9I3L3</accession>
<dbReference type="AlphaFoldDB" id="A0A7Y9I3L3"/>
<comment type="caution">
    <text evidence="3">The sequence shown here is derived from an EMBL/GenBank/DDBJ whole genome shotgun (WGS) entry which is preliminary data.</text>
</comment>
<dbReference type="InterPro" id="IPR014922">
    <property type="entry name" value="YdhG-like"/>
</dbReference>
<name>A0A7Y9I3L3_9ACTN</name>
<reference evidence="3 4" key="1">
    <citation type="submission" date="2020-07" db="EMBL/GenBank/DDBJ databases">
        <title>Sequencing the genomes of 1000 actinobacteria strains.</title>
        <authorList>
            <person name="Klenk H.-P."/>
        </authorList>
    </citation>
    <scope>NUCLEOTIDE SEQUENCE [LARGE SCALE GENOMIC DNA]</scope>
    <source>
        <strain evidence="3 4">DSM 22083</strain>
    </source>
</reference>
<organism evidence="3 4">
    <name type="scientific">Microlunatus parietis</name>
    <dbReference type="NCBI Taxonomy" id="682979"/>
    <lineage>
        <taxon>Bacteria</taxon>
        <taxon>Bacillati</taxon>
        <taxon>Actinomycetota</taxon>
        <taxon>Actinomycetes</taxon>
        <taxon>Propionibacteriales</taxon>
        <taxon>Propionibacteriaceae</taxon>
        <taxon>Microlunatus</taxon>
    </lineage>
</organism>
<keyword evidence="4" id="KW-1185">Reference proteome</keyword>
<protein>
    <recommendedName>
        <fullName evidence="2">YdhG-like domain-containing protein</fullName>
    </recommendedName>
</protein>
<sequence length="110" mass="11828">MVEPASMINNDGPAEDAAFEQLIAGNSPDVQELARAVRSLVYDVLPRTVEVVWPKQGSVGWGTGPKKFSEQFAYLMPVKAHVTLGFYRGGELSDPQGLLPRRAAARSAGS</sequence>
<dbReference type="RefSeq" id="WP_179748378.1">
    <property type="nucleotide sequence ID" value="NZ_JACCBU010000001.1"/>
</dbReference>
<proteinExistence type="predicted"/>
<gene>
    <name evidence="3" type="ORF">BKA15_000866</name>
</gene>
<evidence type="ECO:0000259" key="2">
    <source>
        <dbReference type="Pfam" id="PF08818"/>
    </source>
</evidence>
<evidence type="ECO:0000313" key="3">
    <source>
        <dbReference type="EMBL" id="NYE69537.1"/>
    </source>
</evidence>
<dbReference type="EMBL" id="JACCBU010000001">
    <property type="protein sequence ID" value="NYE69537.1"/>
    <property type="molecule type" value="Genomic_DNA"/>
</dbReference>
<dbReference type="Pfam" id="PF08818">
    <property type="entry name" value="DUF1801"/>
    <property type="match status" value="1"/>
</dbReference>